<dbReference type="Gene3D" id="2.60.120.260">
    <property type="entry name" value="Galactose-binding domain-like"/>
    <property type="match status" value="1"/>
</dbReference>
<evidence type="ECO:0000256" key="1">
    <source>
        <dbReference type="SAM" id="SignalP"/>
    </source>
</evidence>
<proteinExistence type="predicted"/>
<keyword evidence="5" id="KW-0449">Lipoprotein</keyword>
<evidence type="ECO:0000313" key="5">
    <source>
        <dbReference type="EMBL" id="MFD2966117.1"/>
    </source>
</evidence>
<dbReference type="Proteomes" id="UP001597525">
    <property type="component" value="Unassembled WGS sequence"/>
</dbReference>
<evidence type="ECO:0000259" key="4">
    <source>
        <dbReference type="Pfam" id="PF17166"/>
    </source>
</evidence>
<evidence type="ECO:0000259" key="3">
    <source>
        <dbReference type="Pfam" id="PF16391"/>
    </source>
</evidence>
<sequence>MKTCRNTFMNNFFLRLLMVIAFGVSSCQEDLGLSHVRTGEQSAPPTNLTFEEAPGGATISYNLPTHPDLRYVKATYTLENGRTMVGKASLYDNSIKVEGFAQIGDYDVTLVAVSVGEVASAPVSIRIRTGKPSYQIIAESFQSSEHFYSTFGGVNVFYENAAAANLILRTFRFGLNPETNGREWLLLQETYTRALNGTIRVRGQQPQEERYGVVVRDQWGNVSDTIERLLTPQEEYKFEGIRMFTGIQPYSEQNRNGDFVRNNAGQANSADMQIAFFDGVEATPFYNTMRQWWGSGTPIPFQFTMDLGRASQISRIKMWGRNDNQSLYFQATHPKEFELYGSNAPAADGSWDSWTRIGTYEGVRPSGLPFGTNANAEDITYARTGEDFEVDWEHPGGFRYFRIRVNSTWNGIREQVLNNALTVAIAELQLFGVYVN</sequence>
<dbReference type="InterPro" id="IPR008979">
    <property type="entry name" value="Galactose-bd-like_sf"/>
</dbReference>
<feature type="chain" id="PRO_5045104898" evidence="1">
    <location>
        <begin position="22"/>
        <end position="436"/>
    </location>
</feature>
<protein>
    <submittedName>
        <fullName evidence="5">DUF5000 domain-containing lipoprotein</fullName>
    </submittedName>
</protein>
<evidence type="ECO:0000313" key="6">
    <source>
        <dbReference type="Proteomes" id="UP001597525"/>
    </source>
</evidence>
<feature type="signal peptide" evidence="1">
    <location>
        <begin position="1"/>
        <end position="21"/>
    </location>
</feature>
<dbReference type="InterPro" id="IPR032164">
    <property type="entry name" value="DUF5000"/>
</dbReference>
<dbReference type="SUPFAM" id="SSF49785">
    <property type="entry name" value="Galactose-binding domain-like"/>
    <property type="match status" value="1"/>
</dbReference>
<evidence type="ECO:0000259" key="2">
    <source>
        <dbReference type="Pfam" id="PF16323"/>
    </source>
</evidence>
<keyword evidence="1" id="KW-0732">Signal</keyword>
<keyword evidence="6" id="KW-1185">Reference proteome</keyword>
<organism evidence="5 6">
    <name type="scientific">Sphingobacterium bambusae</name>
    <dbReference type="NCBI Taxonomy" id="662858"/>
    <lineage>
        <taxon>Bacteria</taxon>
        <taxon>Pseudomonadati</taxon>
        <taxon>Bacteroidota</taxon>
        <taxon>Sphingobacteriia</taxon>
        <taxon>Sphingobacteriales</taxon>
        <taxon>Sphingobacteriaceae</taxon>
        <taxon>Sphingobacterium</taxon>
    </lineage>
</organism>
<feature type="domain" description="DUF5000" evidence="3">
    <location>
        <begin position="294"/>
        <end position="432"/>
    </location>
</feature>
<dbReference type="PROSITE" id="PS51257">
    <property type="entry name" value="PROKAR_LIPOPROTEIN"/>
    <property type="match status" value="1"/>
</dbReference>
<dbReference type="Pfam" id="PF16391">
    <property type="entry name" value="DUF5000"/>
    <property type="match status" value="1"/>
</dbReference>
<reference evidence="6" key="1">
    <citation type="journal article" date="2019" name="Int. J. Syst. Evol. Microbiol.">
        <title>The Global Catalogue of Microorganisms (GCM) 10K type strain sequencing project: providing services to taxonomists for standard genome sequencing and annotation.</title>
        <authorList>
            <consortium name="The Broad Institute Genomics Platform"/>
            <consortium name="The Broad Institute Genome Sequencing Center for Infectious Disease"/>
            <person name="Wu L."/>
            <person name="Ma J."/>
        </authorList>
    </citation>
    <scope>NUCLEOTIDE SEQUENCE [LARGE SCALE GENOMIC DNA]</scope>
    <source>
        <strain evidence="6">KCTC 22814</strain>
    </source>
</reference>
<dbReference type="InterPro" id="IPR032527">
    <property type="entry name" value="DUF4959"/>
</dbReference>
<dbReference type="EMBL" id="JBHUPB010000003">
    <property type="protein sequence ID" value="MFD2966117.1"/>
    <property type="molecule type" value="Genomic_DNA"/>
</dbReference>
<comment type="caution">
    <text evidence="5">The sequence shown here is derived from an EMBL/GenBank/DDBJ whole genome shotgun (WGS) entry which is preliminary data.</text>
</comment>
<feature type="domain" description="DUF4959" evidence="2">
    <location>
        <begin position="26"/>
        <end position="128"/>
    </location>
</feature>
<dbReference type="Pfam" id="PF17166">
    <property type="entry name" value="DUF5126"/>
    <property type="match status" value="1"/>
</dbReference>
<gene>
    <name evidence="5" type="ORF">ACFS7Y_01900</name>
</gene>
<accession>A0ABW6BA20</accession>
<feature type="domain" description="DUF5126" evidence="4">
    <location>
        <begin position="131"/>
        <end position="238"/>
    </location>
</feature>
<dbReference type="RefSeq" id="WP_320183909.1">
    <property type="nucleotide sequence ID" value="NZ_CP138332.1"/>
</dbReference>
<dbReference type="Pfam" id="PF16323">
    <property type="entry name" value="DUF4959"/>
    <property type="match status" value="1"/>
</dbReference>
<name>A0ABW6BA20_9SPHI</name>
<dbReference type="InterPro" id="IPR033431">
    <property type="entry name" value="DUF5126"/>
</dbReference>